<dbReference type="EMBL" id="JACIBU010000001">
    <property type="protein sequence ID" value="MBB3677015.1"/>
    <property type="molecule type" value="Genomic_DNA"/>
</dbReference>
<name>A0A839Y2M3_9ACTN</name>
<dbReference type="Pfam" id="PF01648">
    <property type="entry name" value="ACPS"/>
    <property type="match status" value="1"/>
</dbReference>
<dbReference type="Gene3D" id="3.90.470.20">
    <property type="entry name" value="4'-phosphopantetheinyl transferase domain"/>
    <property type="match status" value="2"/>
</dbReference>
<dbReference type="InterPro" id="IPR008278">
    <property type="entry name" value="4-PPantetheinyl_Trfase_dom"/>
</dbReference>
<accession>A0A839Y2M3</accession>
<dbReference type="RefSeq" id="WP_343056615.1">
    <property type="nucleotide sequence ID" value="NZ_JACIBU010000001.1"/>
</dbReference>
<keyword evidence="1 3" id="KW-0808">Transferase</keyword>
<proteinExistence type="predicted"/>
<dbReference type="AlphaFoldDB" id="A0A839Y2M3"/>
<evidence type="ECO:0000313" key="3">
    <source>
        <dbReference type="EMBL" id="MBB3677015.1"/>
    </source>
</evidence>
<feature type="domain" description="4'-phosphopantetheinyl transferase" evidence="2">
    <location>
        <begin position="121"/>
        <end position="196"/>
    </location>
</feature>
<comment type="caution">
    <text evidence="3">The sequence shown here is derived from an EMBL/GenBank/DDBJ whole genome shotgun (WGS) entry which is preliminary data.</text>
</comment>
<dbReference type="Proteomes" id="UP000580718">
    <property type="component" value="Unassembled WGS sequence"/>
</dbReference>
<evidence type="ECO:0000313" key="4">
    <source>
        <dbReference type="Proteomes" id="UP000580718"/>
    </source>
</evidence>
<dbReference type="GO" id="GO:0008897">
    <property type="term" value="F:holo-[acyl-carrier-protein] synthase activity"/>
    <property type="evidence" value="ECO:0007669"/>
    <property type="project" value="InterPro"/>
</dbReference>
<evidence type="ECO:0000259" key="2">
    <source>
        <dbReference type="Pfam" id="PF01648"/>
    </source>
</evidence>
<dbReference type="GO" id="GO:0000287">
    <property type="term" value="F:magnesium ion binding"/>
    <property type="evidence" value="ECO:0007669"/>
    <property type="project" value="InterPro"/>
</dbReference>
<dbReference type="EC" id="2.7.8.-" evidence="3"/>
<sequence>MPVTSASSTGLLARLGQAGPAVWVLDLTDPGWDLAAAAGCLTAPELAHAASAVPAVRRRRLLLRAGLRAVVGGILGVPPEAAPIRTDAGRPHVLTGTDRSLGISCSASDGVGLIAAAADLRIGVDVQRHRDDEARQAWDEGWLAAAEQRALARLPVADRLPAVTRSWTQKEAVLKGRGVGLHVAPDTVVVPGTPTGRSGAWWLAPVPVPAGYAATLAVESATPLTDLPVLQLTPGGSR</sequence>
<gene>
    <name evidence="3" type="ORF">FHX36_002750</name>
</gene>
<organism evidence="3 4">
    <name type="scientific">Modestobacter versicolor</name>
    <dbReference type="NCBI Taxonomy" id="429133"/>
    <lineage>
        <taxon>Bacteria</taxon>
        <taxon>Bacillati</taxon>
        <taxon>Actinomycetota</taxon>
        <taxon>Actinomycetes</taxon>
        <taxon>Geodermatophilales</taxon>
        <taxon>Geodermatophilaceae</taxon>
        <taxon>Modestobacter</taxon>
    </lineage>
</organism>
<evidence type="ECO:0000256" key="1">
    <source>
        <dbReference type="ARBA" id="ARBA00022679"/>
    </source>
</evidence>
<reference evidence="3 4" key="1">
    <citation type="submission" date="2020-08" db="EMBL/GenBank/DDBJ databases">
        <title>Sequencing the genomes of 1000 actinobacteria strains.</title>
        <authorList>
            <person name="Klenk H.-P."/>
        </authorList>
    </citation>
    <scope>NUCLEOTIDE SEQUENCE [LARGE SCALE GENOMIC DNA]</scope>
    <source>
        <strain evidence="3 4">DSM 16678</strain>
    </source>
</reference>
<dbReference type="SUPFAM" id="SSF56214">
    <property type="entry name" value="4'-phosphopantetheinyl transferase"/>
    <property type="match status" value="2"/>
</dbReference>
<dbReference type="InterPro" id="IPR037143">
    <property type="entry name" value="4-PPantetheinyl_Trfase_dom_sf"/>
</dbReference>
<protein>
    <submittedName>
        <fullName evidence="3">4'-phosphopantetheinyl transferase</fullName>
        <ecNumber evidence="3">2.7.8.-</ecNumber>
    </submittedName>
</protein>